<protein>
    <recommendedName>
        <fullName evidence="1">DNA repair protein</fullName>
    </recommendedName>
</protein>
<reference evidence="4 5" key="1">
    <citation type="submission" date="2011-05" db="EMBL/GenBank/DDBJ databases">
        <title>Complete sequence of Methanotorris igneus Kol 5.</title>
        <authorList>
            <consortium name="US DOE Joint Genome Institute"/>
            <person name="Lucas S."/>
            <person name="Han J."/>
            <person name="Lapidus A."/>
            <person name="Cheng J.-F."/>
            <person name="Goodwin L."/>
            <person name="Pitluck S."/>
            <person name="Peters L."/>
            <person name="Mikhailova N."/>
            <person name="Chertkov O."/>
            <person name="Han C."/>
            <person name="Tapia R."/>
            <person name="Land M."/>
            <person name="Hauser L."/>
            <person name="Kyrpides N."/>
            <person name="Ivanova N."/>
            <person name="Pagani I."/>
            <person name="Sieprawska-Lupa M."/>
            <person name="Whitman W."/>
            <person name="Woyke T."/>
        </authorList>
    </citation>
    <scope>NUCLEOTIDE SEQUENCE [LARGE SCALE GENOMIC DNA]</scope>
    <source>
        <strain evidence="5">DSM 5666 / JCM 11834 / Kol 5</strain>
    </source>
</reference>
<organism evidence="5">
    <name type="scientific">Methanotorris igneus (strain DSM 5666 / JCM 11834 / Kol 5)</name>
    <dbReference type="NCBI Taxonomy" id="880724"/>
    <lineage>
        <taxon>Archaea</taxon>
        <taxon>Methanobacteriati</taxon>
        <taxon>Methanobacteriota</taxon>
        <taxon>Methanomada group</taxon>
        <taxon>Methanococci</taxon>
        <taxon>Methanococcales</taxon>
        <taxon>Methanocaldococcaceae</taxon>
        <taxon>Methanotorris</taxon>
    </lineage>
</organism>
<feature type="domain" description="Archaeal Nre N-terminal" evidence="2">
    <location>
        <begin position="17"/>
        <end position="273"/>
    </location>
</feature>
<keyword evidence="1" id="KW-0479">Metal-binding</keyword>
<dbReference type="KEGG" id="mig:Metig_0923"/>
<name>F6BDA5_METIK</name>
<dbReference type="AlphaFoldDB" id="F6BDA5"/>
<evidence type="ECO:0000256" key="1">
    <source>
        <dbReference type="HAMAP-Rule" id="MF_02096"/>
    </source>
</evidence>
<dbReference type="Pfam" id="PF04894">
    <property type="entry name" value="Nre_N"/>
    <property type="match status" value="1"/>
</dbReference>
<proteinExistence type="inferred from homology"/>
<accession>F6BDA5</accession>
<comment type="function">
    <text evidence="1">Involved in DNA damage repair.</text>
</comment>
<gene>
    <name evidence="4" type="ordered locus">Metig_0923</name>
</gene>
<dbReference type="InterPro" id="IPR006978">
    <property type="entry name" value="Nre_N"/>
</dbReference>
<feature type="zinc finger region" description="C4-type" evidence="1">
    <location>
        <begin position="8"/>
        <end position="22"/>
    </location>
</feature>
<dbReference type="PANTHER" id="PTHR38136">
    <property type="entry name" value="DNA REPAIR PROTEIN"/>
    <property type="match status" value="1"/>
</dbReference>
<dbReference type="HOGENOM" id="CLU_039703_0_0_2"/>
<dbReference type="GO" id="GO:0006281">
    <property type="term" value="P:DNA repair"/>
    <property type="evidence" value="ECO:0007669"/>
    <property type="project" value="UniProtKB-UniRule"/>
</dbReference>
<evidence type="ECO:0000259" key="2">
    <source>
        <dbReference type="Pfam" id="PF04894"/>
    </source>
</evidence>
<evidence type="ECO:0000259" key="3">
    <source>
        <dbReference type="Pfam" id="PF04895"/>
    </source>
</evidence>
<dbReference type="HAMAP" id="MF_02096">
    <property type="entry name" value="Nre"/>
    <property type="match status" value="1"/>
</dbReference>
<comment type="domain">
    <text evidence="1">Contains a predicted C4 metal binding domain at the N-terminus, which could be a zinc finger DNA binding domain.</text>
</comment>
<dbReference type="GO" id="GO:0008270">
    <property type="term" value="F:zinc ion binding"/>
    <property type="evidence" value="ECO:0007669"/>
    <property type="project" value="UniProtKB-UniRule"/>
</dbReference>
<evidence type="ECO:0000313" key="4">
    <source>
        <dbReference type="EMBL" id="AEF96466.1"/>
    </source>
</evidence>
<dbReference type="EMBL" id="CP002737">
    <property type="protein sequence ID" value="AEF96466.1"/>
    <property type="molecule type" value="Genomic_DNA"/>
</dbReference>
<keyword evidence="1" id="KW-0234">DNA repair</keyword>
<dbReference type="Proteomes" id="UP000009227">
    <property type="component" value="Chromosome"/>
</dbReference>
<evidence type="ECO:0000313" key="5">
    <source>
        <dbReference type="Proteomes" id="UP000009227"/>
    </source>
</evidence>
<keyword evidence="1" id="KW-0863">Zinc-finger</keyword>
<keyword evidence="5" id="KW-1185">Reference proteome</keyword>
<keyword evidence="1" id="KW-0862">Zinc</keyword>
<dbReference type="Pfam" id="PF04895">
    <property type="entry name" value="Nre_C"/>
    <property type="match status" value="1"/>
</dbReference>
<dbReference type="InterPro" id="IPR033167">
    <property type="entry name" value="Nre"/>
</dbReference>
<keyword evidence="1" id="KW-0227">DNA damage</keyword>
<dbReference type="InterPro" id="IPR006979">
    <property type="entry name" value="Nre_C"/>
</dbReference>
<dbReference type="STRING" id="880724.Metig_0923"/>
<feature type="domain" description="Archaeal Nre C-terminal" evidence="3">
    <location>
        <begin position="286"/>
        <end position="366"/>
    </location>
</feature>
<comment type="similarity">
    <text evidence="1">Belongs to the Nre family.</text>
</comment>
<dbReference type="PANTHER" id="PTHR38136:SF2">
    <property type="entry name" value="DNA REPAIR PROTEIN"/>
    <property type="match status" value="1"/>
</dbReference>
<sequence>MLGDILRCIICKARGYCGRPFCPILQKINKKFKCSDLLENLPNVDMDFFGSNVSFFVGRWGYPNVKISPLITDIPKDVEHLFGYNLAEIIKIRINLLSPSVAANVNKRTTIIEKLQELAMSKEGVDTEVEFYKKPKLSLSFVDNLPPMGPYGELKRISYDNPKIPKIVDKVADDYSFEGVLRIYEKFDEIYASRLFSAGILGRKKKLVPTRWAITAVDDMIGKYLIKKIREYKILEEPLMFETSYLGNEFRIYFLPSAWAFELIEIYNKCVWNPTNKPITVSDYEIKERKTYAKNTGGAYYAARLAVLEKLDEMRRQAKVIVKRVVNEEYSVPLGVWVIREAVRDALRKRPKKLDNVEKIGTISSQKLLDDFIK</sequence>